<evidence type="ECO:0000256" key="1">
    <source>
        <dbReference type="ARBA" id="ARBA00023002"/>
    </source>
</evidence>
<evidence type="ECO:0000259" key="2">
    <source>
        <dbReference type="Pfam" id="PF01266"/>
    </source>
</evidence>
<protein>
    <submittedName>
        <fullName evidence="3">Oxidoreductase</fullName>
    </submittedName>
</protein>
<feature type="domain" description="FAD dependent oxidoreductase" evidence="2">
    <location>
        <begin position="42"/>
        <end position="393"/>
    </location>
</feature>
<comment type="caution">
    <text evidence="3">The sequence shown here is derived from an EMBL/GenBank/DDBJ whole genome shotgun (WGS) entry which is preliminary data.</text>
</comment>
<keyword evidence="1" id="KW-0560">Oxidoreductase</keyword>
<dbReference type="PANTHER" id="PTHR13847:SF281">
    <property type="entry name" value="FAD DEPENDENT OXIDOREDUCTASE DOMAIN-CONTAINING PROTEIN"/>
    <property type="match status" value="1"/>
</dbReference>
<evidence type="ECO:0000313" key="4">
    <source>
        <dbReference type="Proteomes" id="UP001190825"/>
    </source>
</evidence>
<dbReference type="SUPFAM" id="SSF51905">
    <property type="entry name" value="FAD/NAD(P)-binding domain"/>
    <property type="match status" value="1"/>
</dbReference>
<name>A0ABX4TBN2_9HYPH</name>
<keyword evidence="4" id="KW-1185">Reference proteome</keyword>
<dbReference type="EMBL" id="NBUC01000181">
    <property type="protein sequence ID" value="PLT92465.1"/>
    <property type="molecule type" value="Genomic_DNA"/>
</dbReference>
<gene>
    <name evidence="3" type="ORF">BMJ33_33210</name>
</gene>
<dbReference type="Gene3D" id="3.50.50.60">
    <property type="entry name" value="FAD/NAD(P)-binding domain"/>
    <property type="match status" value="1"/>
</dbReference>
<dbReference type="InterPro" id="IPR036188">
    <property type="entry name" value="FAD/NAD-bd_sf"/>
</dbReference>
<evidence type="ECO:0000313" key="3">
    <source>
        <dbReference type="EMBL" id="PLT92465.1"/>
    </source>
</evidence>
<dbReference type="InterPro" id="IPR006076">
    <property type="entry name" value="FAD-dep_OxRdtase"/>
</dbReference>
<sequence length="436" mass="47944">MSDPEDGSMSWQSPISPGYSWYEATIPERPAFPVMPGSRRADVAIIGGGYTGLQAAYNLARSGTDVTLIDSCRFGDGASGRNGGQFGTGQRLWAEEAEEMLGRERAQRLFDMAENAKRYVLGFAEEHAIDIEFMPGQLSVSHKKSLERDYRDHVEAMTERFGYPHLSFMDREETVSRLGSSHYHFGIRDVGTGHIHPMKLVVGLTRQAARAGANLYEQTKALRIEKKGGLVVIETTSGTITADRALIACNAYIGNLEPVTAAHVMPIRSFIGATSVLADHPEVLPGGESVDDSRFVVRYFRKSKDGRLLFGGREAYTADNPRDISAHIRRQICEIYPALADIEVTHAWGGSVGITMPRQPFCRDVMPGITSIGGYSGHGVMLANYCGKLYADLALGKATELDLLKELKIPAFPGGTRFRSALLFLALTWYALRDRM</sequence>
<reference evidence="3 4" key="1">
    <citation type="journal article" date="2018" name="FEMS Microbiol. Ecol.">
        <title>Co-invading symbiotic mutualists of Medicago polymorpha retain high ancestral diversity and contain diverse accessory genomes.</title>
        <authorList>
            <person name="Porter S.S."/>
            <person name="Faber-Hammond J.J."/>
            <person name="Friesen M.L."/>
        </authorList>
    </citation>
    <scope>NUCLEOTIDE SEQUENCE [LARGE SCALE GENOMIC DNA]</scope>
    <source>
        <strain evidence="3 4">Str16</strain>
    </source>
</reference>
<dbReference type="Proteomes" id="UP001190825">
    <property type="component" value="Unassembled WGS sequence"/>
</dbReference>
<accession>A0ABX4TBN2</accession>
<dbReference type="Pfam" id="PF01266">
    <property type="entry name" value="DAO"/>
    <property type="match status" value="1"/>
</dbReference>
<organism evidence="3 4">
    <name type="scientific">Sinorhizobium medicae</name>
    <dbReference type="NCBI Taxonomy" id="110321"/>
    <lineage>
        <taxon>Bacteria</taxon>
        <taxon>Pseudomonadati</taxon>
        <taxon>Pseudomonadota</taxon>
        <taxon>Alphaproteobacteria</taxon>
        <taxon>Hyphomicrobiales</taxon>
        <taxon>Rhizobiaceae</taxon>
        <taxon>Sinorhizobium/Ensifer group</taxon>
        <taxon>Sinorhizobium</taxon>
    </lineage>
</organism>
<dbReference type="Gene3D" id="3.30.9.10">
    <property type="entry name" value="D-Amino Acid Oxidase, subunit A, domain 2"/>
    <property type="match status" value="1"/>
</dbReference>
<dbReference type="PANTHER" id="PTHR13847">
    <property type="entry name" value="SARCOSINE DEHYDROGENASE-RELATED"/>
    <property type="match status" value="1"/>
</dbReference>
<proteinExistence type="predicted"/>